<reference evidence="4 5" key="1">
    <citation type="submission" date="2020-04" db="EMBL/GenBank/DDBJ databases">
        <title>Perkinsus chesapeaki whole genome sequence.</title>
        <authorList>
            <person name="Bogema D.R."/>
        </authorList>
    </citation>
    <scope>NUCLEOTIDE SEQUENCE [LARGE SCALE GENOMIC DNA]</scope>
    <source>
        <strain evidence="4">ATCC PRA-425</strain>
    </source>
</reference>
<feature type="region of interest" description="Disordered" evidence="2">
    <location>
        <begin position="176"/>
        <end position="199"/>
    </location>
</feature>
<gene>
    <name evidence="4" type="primary">TMBIM4_2</name>
    <name evidence="4" type="ORF">FOL47_007770</name>
</gene>
<keyword evidence="3" id="KW-0472">Membrane</keyword>
<protein>
    <submittedName>
        <fullName evidence="4">Transmembrane BAX inhibitor motif-containing protein 4</fullName>
    </submittedName>
</protein>
<feature type="coiled-coil region" evidence="1">
    <location>
        <begin position="1123"/>
        <end position="1183"/>
    </location>
</feature>
<keyword evidence="5" id="KW-1185">Reference proteome</keyword>
<evidence type="ECO:0000313" key="5">
    <source>
        <dbReference type="Proteomes" id="UP000591131"/>
    </source>
</evidence>
<feature type="coiled-coil region" evidence="1">
    <location>
        <begin position="1039"/>
        <end position="1099"/>
    </location>
</feature>
<proteinExistence type="predicted"/>
<feature type="transmembrane region" description="Helical" evidence="3">
    <location>
        <begin position="49"/>
        <end position="69"/>
    </location>
</feature>
<evidence type="ECO:0000256" key="3">
    <source>
        <dbReference type="SAM" id="Phobius"/>
    </source>
</evidence>
<feature type="region of interest" description="Disordered" evidence="2">
    <location>
        <begin position="542"/>
        <end position="563"/>
    </location>
</feature>
<name>A0A7J6LII3_PERCH</name>
<feature type="region of interest" description="Disordered" evidence="2">
    <location>
        <begin position="1339"/>
        <end position="1358"/>
    </location>
</feature>
<accession>A0A7J6LII3</accession>
<feature type="compositionally biased region" description="Basic and acidic residues" evidence="2">
    <location>
        <begin position="1472"/>
        <end position="1485"/>
    </location>
</feature>
<feature type="compositionally biased region" description="Basic and acidic residues" evidence="2">
    <location>
        <begin position="553"/>
        <end position="563"/>
    </location>
</feature>
<dbReference type="Proteomes" id="UP000591131">
    <property type="component" value="Unassembled WGS sequence"/>
</dbReference>
<organism evidence="4 5">
    <name type="scientific">Perkinsus chesapeaki</name>
    <name type="common">Clam parasite</name>
    <name type="synonym">Perkinsus andrewsi</name>
    <dbReference type="NCBI Taxonomy" id="330153"/>
    <lineage>
        <taxon>Eukaryota</taxon>
        <taxon>Sar</taxon>
        <taxon>Alveolata</taxon>
        <taxon>Perkinsozoa</taxon>
        <taxon>Perkinsea</taxon>
        <taxon>Perkinsida</taxon>
        <taxon>Perkinsidae</taxon>
        <taxon>Perkinsus</taxon>
    </lineage>
</organism>
<feature type="coiled-coil region" evidence="1">
    <location>
        <begin position="107"/>
        <end position="165"/>
    </location>
</feature>
<evidence type="ECO:0000256" key="1">
    <source>
        <dbReference type="SAM" id="Coils"/>
    </source>
</evidence>
<evidence type="ECO:0000313" key="4">
    <source>
        <dbReference type="EMBL" id="KAF4658963.1"/>
    </source>
</evidence>
<dbReference type="OrthoDB" id="441437at2759"/>
<dbReference type="SUPFAM" id="SSF58113">
    <property type="entry name" value="Apolipoprotein A-I"/>
    <property type="match status" value="1"/>
</dbReference>
<dbReference type="EMBL" id="JAAPAO010000472">
    <property type="protein sequence ID" value="KAF4658963.1"/>
    <property type="molecule type" value="Genomic_DNA"/>
</dbReference>
<feature type="region of interest" description="Disordered" evidence="2">
    <location>
        <begin position="1454"/>
        <end position="1503"/>
    </location>
</feature>
<feature type="coiled-coil region" evidence="1">
    <location>
        <begin position="1383"/>
        <end position="1410"/>
    </location>
</feature>
<dbReference type="Gene3D" id="1.20.120.20">
    <property type="entry name" value="Apolipoprotein"/>
    <property type="match status" value="1"/>
</dbReference>
<evidence type="ECO:0000256" key="2">
    <source>
        <dbReference type="SAM" id="MobiDB-lite"/>
    </source>
</evidence>
<comment type="caution">
    <text evidence="4">The sequence shown here is derived from an EMBL/GenBank/DDBJ whole genome shotgun (WGS) entry which is preliminary data.</text>
</comment>
<keyword evidence="1" id="KW-0175">Coiled coil</keyword>
<keyword evidence="3" id="KW-0812">Transmembrane</keyword>
<feature type="coiled-coil region" evidence="1">
    <location>
        <begin position="621"/>
        <end position="681"/>
    </location>
</feature>
<keyword evidence="3" id="KW-1133">Transmembrane helix</keyword>
<feature type="compositionally biased region" description="Gly residues" evidence="2">
    <location>
        <begin position="1492"/>
        <end position="1503"/>
    </location>
</feature>
<sequence length="1503" mass="169442">MFRYGYQNDYGYSQSPPPPQTYIGAAEVQIIEFGPDTDKNVRNNFIKKVYGILCAQLVVTTMIAFPFVYGKDDWALEFVNDYVWVHEQTRHEYTILARQLRGASKSQVDLRARLATVEAENEEVRNNIEGVRQYSIAQSTFTSISDELREEISSIREQVNRLNVGLMGVGGKIDNIAERDDEDGTSPKIRSAQQPTDGGSAAVMSLITRQMAAVKETCFLQTSRRCDELIALISSNRTEIDESINRAKETAIAQSTRDREEALRSTHDDLVSLIRSLVSEEEHRGEAVIVALEDRLTTETNNTRKTIDILREQSNTTSSNAKTAMRSAAQALQQLEALSRGMAETYGKSFNVDQAKSLKNDLLEKMGSFEVGMVDSLKSLRKEVSGAQEALREALTSEASLRAEESRRLAVLLRDNIKAVNTSMLNNYQEMQKQMDTFKKKMQRRATDDADRSDRLTRYIDDELNKVNLSITGYRDTFNDRIQGLTERITDMAMEGKEDLDQLYQKIREEVDEVSSSMVSNNGQIRELLTNEVTRLEAMQSEISTRSATAAETEAKRYEEKQRHNEDRLADLAEECRKIRKALRDDKSVMEMKIREEVKLSENGMAEVLVRYKRENRQYVANELGQRDDELRRRLEELTTDGEERRKKFESRVEATERKLKDRITRESKELSRELEGIRIALNKTAKINIDSSTEEIGEMMMASEKRIVDSCEHLVEVEKMRTVNLVEERTDELHKRWLKKDKDSVMKIQKIVTDLYDKIGIMEKDLRQGQQVSSRQVEADMDDTKAALRATQEVVKSGNRSLIDSIDRAMKAMQDAEAQQRRRLDATKDGILERTRVRDEATRKLIEEVALRVDSQKIEADGKIHEVDEKVQAQIMVAATKISSGIESIERSIGGLGKVVSSTSHDMNMKVARLSAESAAEAERYEMKIEESKREISDKCAVIDGQLRNLISSLDARTREDVEDLSKHLEKGAEKMQKDVKVMAIAVEEIKKDVDERERRINRGMEKRSADMKASMQLIEGELAGRMNKLDEGLSASTRKLTEKLEKVTEDLKRTVKDIEQLVNDKVDGVQSDVDAYVKRLQDDIDNTREACDAVVADESSRQSRKLNETVVQFKKLLEDRTVDLKQKHNITREELQRLRKDLNDMSAALSASHVADRERMAMAAEEKYAQLSRNVADIQDTTKVFQESIRRELELTKNGFATKVANTVKERVDSINKTIDGIQTELTKMTDSQTEMKVTIGKNHDTQEKISKDMEEDVIPMVENVLKSTTEAKGIAEEAKAVANEAKEGAVKAIKESKEAKEVAKEAKELSKAADEKSSESQLVAAEVQRQVVEAKELAGEADKRSKDAAKNAEKAGEVALEARQLADESKGVGEKAIGFAEENKKTLAETRDELNKVEVKVDNTEKTVKENRKFAEEALKRADTAKHVAEESKGLADKAKNVAAESKGIAEKAVKQASEAEDTAGQAMERSKNAEDQAKEAVDAAYNAMGGGGGHNADQD</sequence>
<feature type="compositionally biased region" description="Low complexity" evidence="2">
    <location>
        <begin position="542"/>
        <end position="552"/>
    </location>
</feature>